<keyword evidence="1" id="KW-0472">Membrane</keyword>
<accession>A0A7S0BEK5</accession>
<evidence type="ECO:0000313" key="2">
    <source>
        <dbReference type="EMBL" id="CAD8391715.1"/>
    </source>
</evidence>
<organism evidence="2">
    <name type="scientific">Rhodosorus marinus</name>
    <dbReference type="NCBI Taxonomy" id="101924"/>
    <lineage>
        <taxon>Eukaryota</taxon>
        <taxon>Rhodophyta</taxon>
        <taxon>Stylonematophyceae</taxon>
        <taxon>Stylonematales</taxon>
        <taxon>Stylonemataceae</taxon>
        <taxon>Rhodosorus</taxon>
    </lineage>
</organism>
<keyword evidence="1" id="KW-0812">Transmembrane</keyword>
<feature type="transmembrane region" description="Helical" evidence="1">
    <location>
        <begin position="55"/>
        <end position="72"/>
    </location>
</feature>
<feature type="transmembrane region" description="Helical" evidence="1">
    <location>
        <begin position="118"/>
        <end position="149"/>
    </location>
</feature>
<evidence type="ECO:0008006" key="3">
    <source>
        <dbReference type="Google" id="ProtNLM"/>
    </source>
</evidence>
<dbReference type="EMBL" id="HBEK01003039">
    <property type="protein sequence ID" value="CAD8391715.1"/>
    <property type="molecule type" value="Transcribed_RNA"/>
</dbReference>
<sequence length="176" mass="19990">MDLNLEDVRDLSNMGPVELLYHLADTLLGTMEKQIESPMHLLSDFVESVTWSEPFILGLIVFQIVVLTAVLVSRRKLVLQVVWFVFIAVSVFFAEPLNNWGRQNWPSFSTQNYFDRNGLFAMIFFAGPLLLIANVILVNLSVRTMLLAIRVSRMKMRVQAASTETNAQTNGHDKTD</sequence>
<protein>
    <recommendedName>
        <fullName evidence="3">Transmembrane protein 18</fullName>
    </recommendedName>
</protein>
<proteinExistence type="predicted"/>
<reference evidence="2" key="1">
    <citation type="submission" date="2021-01" db="EMBL/GenBank/DDBJ databases">
        <authorList>
            <person name="Corre E."/>
            <person name="Pelletier E."/>
            <person name="Niang G."/>
            <person name="Scheremetjew M."/>
            <person name="Finn R."/>
            <person name="Kale V."/>
            <person name="Holt S."/>
            <person name="Cochrane G."/>
            <person name="Meng A."/>
            <person name="Brown T."/>
            <person name="Cohen L."/>
        </authorList>
    </citation>
    <scope>NUCLEOTIDE SEQUENCE</scope>
    <source>
        <strain evidence="2">UTEX LB 2760</strain>
    </source>
</reference>
<keyword evidence="1" id="KW-1133">Transmembrane helix</keyword>
<dbReference type="InterPro" id="IPR026721">
    <property type="entry name" value="TMEM18"/>
</dbReference>
<dbReference type="AlphaFoldDB" id="A0A7S0BEK5"/>
<dbReference type="Pfam" id="PF14770">
    <property type="entry name" value="TMEM18"/>
    <property type="match status" value="1"/>
</dbReference>
<evidence type="ECO:0000256" key="1">
    <source>
        <dbReference type="SAM" id="Phobius"/>
    </source>
</evidence>
<name>A0A7S0BEK5_9RHOD</name>
<feature type="transmembrane region" description="Helical" evidence="1">
    <location>
        <begin position="77"/>
        <end position="98"/>
    </location>
</feature>
<gene>
    <name evidence="2" type="ORF">RMAR0315_LOCUS1690</name>
</gene>